<dbReference type="STRING" id="573061.Clocel_3679"/>
<feature type="transmembrane region" description="Helical" evidence="1">
    <location>
        <begin position="17"/>
        <end position="40"/>
    </location>
</feature>
<dbReference type="AlphaFoldDB" id="D9SX46"/>
<dbReference type="Proteomes" id="UP000002730">
    <property type="component" value="Chromosome"/>
</dbReference>
<organism evidence="2 3">
    <name type="scientific">Clostridium cellulovorans (strain ATCC 35296 / DSM 3052 / OCM 3 / 743B)</name>
    <dbReference type="NCBI Taxonomy" id="573061"/>
    <lineage>
        <taxon>Bacteria</taxon>
        <taxon>Bacillati</taxon>
        <taxon>Bacillota</taxon>
        <taxon>Clostridia</taxon>
        <taxon>Eubacteriales</taxon>
        <taxon>Clostridiaceae</taxon>
        <taxon>Clostridium</taxon>
    </lineage>
</organism>
<evidence type="ECO:0000256" key="1">
    <source>
        <dbReference type="SAM" id="Phobius"/>
    </source>
</evidence>
<dbReference type="RefSeq" id="WP_010073687.1">
    <property type="nucleotide sequence ID" value="NC_014393.1"/>
</dbReference>
<keyword evidence="1" id="KW-0472">Membrane</keyword>
<reference evidence="2 3" key="1">
    <citation type="submission" date="2010-08" db="EMBL/GenBank/DDBJ databases">
        <title>Complete sequence of Clostridium cellulovorans 743B.</title>
        <authorList>
            <consortium name="US DOE Joint Genome Institute"/>
            <person name="Lucas S."/>
            <person name="Copeland A."/>
            <person name="Lapidus A."/>
            <person name="Cheng J.-F."/>
            <person name="Bruce D."/>
            <person name="Goodwin L."/>
            <person name="Pitluck S."/>
            <person name="Chertkov O."/>
            <person name="Detter J.C."/>
            <person name="Han C."/>
            <person name="Tapia R."/>
            <person name="Land M."/>
            <person name="Hauser L."/>
            <person name="Chang Y.-J."/>
            <person name="Jeffries C."/>
            <person name="Kyrpides N."/>
            <person name="Ivanova N."/>
            <person name="Mikhailova N."/>
            <person name="Hemme C.L."/>
            <person name="Woyke T."/>
        </authorList>
    </citation>
    <scope>NUCLEOTIDE SEQUENCE [LARGE SCALE GENOMIC DNA]</scope>
    <source>
        <strain evidence="3">ATCC 35296 / DSM 3052 / OCM 3 / 743B</strain>
    </source>
</reference>
<sequence length="341" mass="39302">MEDNKDKKDKKLRKRSIILMITSTILLLGLVSYFLSYLYFSRPQYTEYENSVKAYEKQIVSINDSLTNISTIAPIDYDVAKEDIPKTIKELKNLKSSIPSTGYIAKYADAHEALLNGLSSNISFLEQMNLILNNQESNELDIAKDNLINYKASMLENYESANFRSTSFSLSDRALSSFDSMIAATDEIIAKNIAASKIKSDCINFFISFDRQIINFSNLKANYMINLNSVRSGKSSYDELILSMENNKKDIDNILLELDSLSPQERLSPTLKTFRSIVYQYKTYTYDFIYSLKEEKTSTKRKDLKTMNKLYEDPNSLYKNVTNSYKDFLKDYEVIKSVLTR</sequence>
<dbReference type="HOGENOM" id="CLU_070530_0_0_9"/>
<gene>
    <name evidence="2" type="ordered locus">Clocel_3679</name>
</gene>
<evidence type="ECO:0008006" key="4">
    <source>
        <dbReference type="Google" id="ProtNLM"/>
    </source>
</evidence>
<keyword evidence="3" id="KW-1185">Reference proteome</keyword>
<dbReference type="KEGG" id="ccb:Clocel_3679"/>
<proteinExistence type="predicted"/>
<keyword evidence="1" id="KW-1133">Transmembrane helix</keyword>
<dbReference type="EMBL" id="CP002160">
    <property type="protein sequence ID" value="ADL53349.1"/>
    <property type="molecule type" value="Genomic_DNA"/>
</dbReference>
<accession>D9SX46</accession>
<name>D9SX46_CLOC7</name>
<keyword evidence="1" id="KW-0812">Transmembrane</keyword>
<evidence type="ECO:0000313" key="3">
    <source>
        <dbReference type="Proteomes" id="UP000002730"/>
    </source>
</evidence>
<evidence type="ECO:0000313" key="2">
    <source>
        <dbReference type="EMBL" id="ADL53349.1"/>
    </source>
</evidence>
<protein>
    <recommendedName>
        <fullName evidence="4">DUF3829 domain-containing protein</fullName>
    </recommendedName>
</protein>